<name>C7RQL1_ACCRE</name>
<dbReference type="EMBL" id="CP001715">
    <property type="protein sequence ID" value="ACV34359.1"/>
    <property type="molecule type" value="Genomic_DNA"/>
</dbReference>
<feature type="compositionally biased region" description="Polar residues" evidence="1">
    <location>
        <begin position="150"/>
        <end position="161"/>
    </location>
</feature>
<protein>
    <submittedName>
        <fullName evidence="2">NolW domain protein</fullName>
    </submittedName>
</protein>
<accession>C7RQL1</accession>
<feature type="compositionally biased region" description="Basic and acidic residues" evidence="1">
    <location>
        <begin position="134"/>
        <end position="147"/>
    </location>
</feature>
<dbReference type="eggNOG" id="COG4796">
    <property type="taxonomic scope" value="Bacteria"/>
</dbReference>
<proteinExistence type="predicted"/>
<dbReference type="STRING" id="522306.CAP2UW1_1023"/>
<dbReference type="AlphaFoldDB" id="C7RQL1"/>
<feature type="region of interest" description="Disordered" evidence="1">
    <location>
        <begin position="268"/>
        <end position="290"/>
    </location>
</feature>
<dbReference type="OrthoDB" id="5401600at2"/>
<dbReference type="HOGENOM" id="CLU_084459_0_0_4"/>
<evidence type="ECO:0000256" key="1">
    <source>
        <dbReference type="SAM" id="MobiDB-lite"/>
    </source>
</evidence>
<reference evidence="2" key="2">
    <citation type="submission" date="2009-09" db="EMBL/GenBank/DDBJ databases">
        <title>Complete sequence of chromosome of Candidatus Accumulibacter phosphatis clade IIA str. UW-1.</title>
        <authorList>
            <consortium name="US DOE Joint Genome Institute"/>
            <person name="Martin H.G."/>
            <person name="Ivanova N."/>
            <person name="Kunin V."/>
            <person name="Warnecke F."/>
            <person name="Barry K."/>
            <person name="He S."/>
            <person name="Salamov A."/>
            <person name="Szeto E."/>
            <person name="Dalin E."/>
            <person name="Pangilinan J.L."/>
            <person name="Lapidus A."/>
            <person name="Lowry S."/>
            <person name="Kyrpides N.C."/>
            <person name="McMahon K.D."/>
            <person name="Hugenholtz P."/>
        </authorList>
    </citation>
    <scope>NUCLEOTIDE SEQUENCE [LARGE SCALE GENOMIC DNA]</scope>
    <source>
        <strain evidence="2">UW-1</strain>
    </source>
</reference>
<gene>
    <name evidence="2" type="ordered locus">CAP2UW1_1023</name>
</gene>
<feature type="region of interest" description="Disordered" evidence="1">
    <location>
        <begin position="124"/>
        <end position="161"/>
    </location>
</feature>
<sequence precursor="true">MAAAIGLARVGALGGLLLRLCLCLPALAMAQQEMEIIALRHRTLDQVLPTLQPLLEPGATLSGMNDQLILRASPRNRQQIRQALAAIDTPPRRLLIRVSQNREVEGRDEGVAVVAGGDIGQTRWIGKPSGGMQESKESTRVEVRRGDASVSAQAWDSRRTQASGSMQTVQVVDGGRALIEVGRSLPIPLRQVAIGPRGAVVSESIVYRDLGQGFYAAPRVVGGRVTVDISPRFDSPGESAYGTVSTQLLTSTVSGRLGEWLELGGSSQQAVGAGSGQGRSGNSQSLDQRSVWLQVEELP</sequence>
<evidence type="ECO:0000313" key="2">
    <source>
        <dbReference type="EMBL" id="ACV34359.1"/>
    </source>
</evidence>
<organism evidence="2">
    <name type="scientific">Accumulibacter regalis</name>
    <dbReference type="NCBI Taxonomy" id="522306"/>
    <lineage>
        <taxon>Bacteria</taxon>
        <taxon>Pseudomonadati</taxon>
        <taxon>Pseudomonadota</taxon>
        <taxon>Betaproteobacteria</taxon>
        <taxon>Candidatus Accumulibacter</taxon>
    </lineage>
</organism>
<dbReference type="KEGG" id="app:CAP2UW1_1023"/>
<reference evidence="2" key="1">
    <citation type="submission" date="2009-08" db="EMBL/GenBank/DDBJ databases">
        <authorList>
            <consortium name="US DOE Joint Genome Institute"/>
            <person name="Lucas S."/>
            <person name="Copeland A."/>
            <person name="Lapidus A."/>
            <person name="Glavina del Rio T."/>
            <person name="Dalin E."/>
            <person name="Tice H."/>
            <person name="Bruce D."/>
            <person name="Barry K."/>
            <person name="Pitluck S."/>
            <person name="Lowry S."/>
            <person name="Larimer F."/>
            <person name="Land M."/>
            <person name="Hauser L."/>
            <person name="Kyrpides N."/>
            <person name="Ivanova N."/>
            <person name="McMahon K.D."/>
            <person name="Hugenholtz P."/>
        </authorList>
    </citation>
    <scope>NUCLEOTIDE SEQUENCE</scope>
    <source>
        <strain evidence="2">UW-1</strain>
    </source>
</reference>